<keyword evidence="3" id="KW-1185">Reference proteome</keyword>
<feature type="signal peptide" evidence="1">
    <location>
        <begin position="1"/>
        <end position="28"/>
    </location>
</feature>
<evidence type="ECO:0000256" key="1">
    <source>
        <dbReference type="SAM" id="SignalP"/>
    </source>
</evidence>
<keyword evidence="1" id="KW-0732">Signal</keyword>
<dbReference type="EMBL" id="JALPTH010000012">
    <property type="protein sequence ID" value="MCK8678527.1"/>
    <property type="molecule type" value="Genomic_DNA"/>
</dbReference>
<feature type="chain" id="PRO_5047174871" evidence="1">
    <location>
        <begin position="29"/>
        <end position="129"/>
    </location>
</feature>
<organism evidence="2 3">
    <name type="scientific">Streptomyces lichenis</name>
    <dbReference type="NCBI Taxonomy" id="2306967"/>
    <lineage>
        <taxon>Bacteria</taxon>
        <taxon>Bacillati</taxon>
        <taxon>Actinomycetota</taxon>
        <taxon>Actinomycetes</taxon>
        <taxon>Kitasatosporales</taxon>
        <taxon>Streptomycetaceae</taxon>
        <taxon>Streptomyces</taxon>
    </lineage>
</organism>
<accession>A0ABT0IB55</accession>
<dbReference type="Proteomes" id="UP001522868">
    <property type="component" value="Unassembled WGS sequence"/>
</dbReference>
<proteinExistence type="predicted"/>
<evidence type="ECO:0000313" key="2">
    <source>
        <dbReference type="EMBL" id="MCK8678527.1"/>
    </source>
</evidence>
<comment type="caution">
    <text evidence="2">The sequence shown here is derived from an EMBL/GenBank/DDBJ whole genome shotgun (WGS) entry which is preliminary data.</text>
</comment>
<gene>
    <name evidence="2" type="ORF">M1O15_14210</name>
</gene>
<protein>
    <submittedName>
        <fullName evidence="2">Peptidase inhibitor family I36 protein</fullName>
    </submittedName>
</protein>
<evidence type="ECO:0000313" key="3">
    <source>
        <dbReference type="Proteomes" id="UP001522868"/>
    </source>
</evidence>
<reference evidence="2 3" key="1">
    <citation type="submission" date="2022-04" db="EMBL/GenBank/DDBJ databases">
        <title>Streptomyces sp. nov. LCR6-01 isolated from Lichen of Dirinaria sp.</title>
        <authorList>
            <person name="Kanchanasin P."/>
            <person name="Tanasupawat S."/>
            <person name="Phongsopitanun W."/>
        </authorList>
    </citation>
    <scope>NUCLEOTIDE SEQUENCE [LARGE SCALE GENOMIC DNA]</scope>
    <source>
        <strain evidence="2 3">LCR6-01</strain>
    </source>
</reference>
<name>A0ABT0IB55_9ACTN</name>
<dbReference type="Pfam" id="PF03995">
    <property type="entry name" value="Inhibitor_I36"/>
    <property type="match status" value="1"/>
</dbReference>
<dbReference type="RefSeq" id="WP_248634170.1">
    <property type="nucleotide sequence ID" value="NZ_JALPTH010000012.1"/>
</dbReference>
<sequence>MMRTSAFTAATAGAVIVLSAITAPAALAEPSPVGCEKEYFCVFERPGQTGHLMVKAKGNWTGSIDGQSIFNNGTTHPNADHVQVTYTYRGNTYEKCVHNNPGPGEYKMDFTEGVTFKKATWRGECGPDE</sequence>